<dbReference type="InterPro" id="IPR058923">
    <property type="entry name" value="RCC1-like_dom"/>
</dbReference>
<feature type="repeat" description="RCC1" evidence="15">
    <location>
        <begin position="581"/>
        <end position="633"/>
    </location>
</feature>
<gene>
    <name evidence="20" type="ORF">PMEA_00019345</name>
</gene>
<keyword evidence="11 16" id="KW-0547">Nucleotide-binding</keyword>
<dbReference type="GO" id="GO:0005737">
    <property type="term" value="C:cytoplasm"/>
    <property type="evidence" value="ECO:0007669"/>
    <property type="project" value="UniProtKB-SubCell"/>
</dbReference>
<dbReference type="SUPFAM" id="SSF50985">
    <property type="entry name" value="RCC1/BLIP-II"/>
    <property type="match status" value="1"/>
</dbReference>
<feature type="region of interest" description="Disordered" evidence="18">
    <location>
        <begin position="700"/>
        <end position="773"/>
    </location>
</feature>
<dbReference type="GO" id="GO:0004674">
    <property type="term" value="F:protein serine/threonine kinase activity"/>
    <property type="evidence" value="ECO:0007669"/>
    <property type="project" value="UniProtKB-KW"/>
</dbReference>
<sequence>MMADESFTDGRASEEPYTRVRTLGRGAFGEAVLYRKTEDNVLVVVKEVNLSRATDKERVDAEKEVEILSLLNHTNIVTYFNHYIDGTSLLIEMEYCNGGTLNDKIYGQKELFAEEIVIWYFFQICSGMSHIHECGVVHRDIKTLNIFLTKSGLVKLGDFGIATVLKSSKEYMAESVVGTPYYMSPEIVQGQKYNQKSDMWALGCVLYEMLTLKKVFDATNPLRLVSEIVKGKYDDIDPQYTQDMNSLVKVLLSQNPEDRPSINGVLAMPLLSNLGREMEKKVWELNSSTRRARLVSGSTEVVPVITAKTSEVFYWGGGKQTPHKVDMFQGGHSALQLAVGQSHFAVVTVENELFTWANAHGGKQMVGQLGHGDTASYRIPKPVEALHGIPIKQVGCGDEFTACVTEEGALYTFGSDYWGCIGCNNELDEEVVTPYKVEFFVDNPVLQIACGECHVVAVTVSKEVYSWGCGEYGRLGLGNEDDCAAPQKVAVPLQCKVTSVCCGSDFTFLLTSTGRLLGFGNNEDNQLGLDTPQSLRKRQTKSTTGHIPYVTLPKPVMPLNKYSITFVSAGRSHSAVIDAYGRLITVGSNRFGQLGVGDFKPRAGPSIIGGEMVGKKIVHAACGDDFTVVATADNQIYSWGRGDNGRLGVLTDSLARAKGGIPCTAVPRPIFGALHVMSCVACRHWNSLIVAERVLSSRTVKRGGSQGRSLESQSSGDNGGDSVFSEQMRLDIDHDSGPALPNVHFSETKDSGVGRSPRDPGPGSGLRSLGESSVPPAWLQDELDQAEYISIGSSSSHNSSRSPSQANTSSNERSLSNSESSVPGWLKNELREAEYIPRHGPSPTPPPNQCEISMTSVAVQCDLQPGDVQEMAARLLQLEQENAKLRETLAQQSTKMRTLKRENATYIANQKRFWELIDSWHKDCQQASALTSDNKAPDSLCVTCSMPITSNEVDGSMVLHTCLRYSYKPEKLEAYLSEQKNTAPCSLTLSSRKEMLKFLALKLKNQSINEVKPLEPQLLLQDESDVEGSTDEDDELKEINGALADKPLNNNYVQDEPLKIKATAFAGLEEEAAKENIFTERDSKGDNRGSFLPIDIPLRESGAPEKRKWSQVNAHKLLQQFASGNDSSSSDDEIKELCGKSSGPLVLSSSPPGKVTVLSKHSAFSSRVRPTTFTSEGHSRKKHRLVFAEDKGYSSRPSLNFEKMQQKSVFIKKHTHGVSRPRPVRVRGIPSARHSRIYDPAVLSFKPIQMNPSFSLAPVEEPGFAY</sequence>
<dbReference type="Gene3D" id="1.10.510.10">
    <property type="entry name" value="Transferase(Phosphotransferase) domain 1"/>
    <property type="match status" value="1"/>
</dbReference>
<keyword evidence="10" id="KW-0677">Repeat</keyword>
<comment type="cofactor">
    <cofactor evidence="1">
        <name>Mg(2+)</name>
        <dbReference type="ChEBI" id="CHEBI:18420"/>
    </cofactor>
</comment>
<evidence type="ECO:0000256" key="2">
    <source>
        <dbReference type="ARBA" id="ARBA00004496"/>
    </source>
</evidence>
<feature type="repeat" description="RCC1" evidence="15">
    <location>
        <begin position="351"/>
        <end position="407"/>
    </location>
</feature>
<dbReference type="PROSITE" id="PS50011">
    <property type="entry name" value="PROTEIN_KINASE_DOM"/>
    <property type="match status" value="1"/>
</dbReference>
<keyword evidence="6" id="KW-0723">Serine/threonine-protein kinase</keyword>
<reference evidence="20 21" key="1">
    <citation type="submission" date="2022-05" db="EMBL/GenBank/DDBJ databases">
        <authorList>
            <consortium name="Genoscope - CEA"/>
            <person name="William W."/>
        </authorList>
    </citation>
    <scope>NUCLEOTIDE SEQUENCE [LARGE SCALE GENOMIC DNA]</scope>
</reference>
<evidence type="ECO:0000256" key="12">
    <source>
        <dbReference type="ARBA" id="ARBA00022777"/>
    </source>
</evidence>
<evidence type="ECO:0000256" key="14">
    <source>
        <dbReference type="ARBA" id="ARBA00022842"/>
    </source>
</evidence>
<comment type="caution">
    <text evidence="20">The sequence shown here is derived from an EMBL/GenBank/DDBJ whole genome shotgun (WGS) entry which is preliminary data.</text>
</comment>
<evidence type="ECO:0000256" key="15">
    <source>
        <dbReference type="PROSITE-ProRule" id="PRU00235"/>
    </source>
</evidence>
<dbReference type="PROSITE" id="PS00108">
    <property type="entry name" value="PROTEIN_KINASE_ST"/>
    <property type="match status" value="1"/>
</dbReference>
<evidence type="ECO:0000256" key="8">
    <source>
        <dbReference type="ARBA" id="ARBA00022679"/>
    </source>
</evidence>
<evidence type="ECO:0000256" key="5">
    <source>
        <dbReference type="ARBA" id="ARBA00022490"/>
    </source>
</evidence>
<dbReference type="InterPro" id="IPR008271">
    <property type="entry name" value="Ser/Thr_kinase_AS"/>
</dbReference>
<evidence type="ECO:0000256" key="4">
    <source>
        <dbReference type="ARBA" id="ARBA00012513"/>
    </source>
</evidence>
<dbReference type="FunFam" id="3.30.200.20:FF:000097">
    <property type="entry name" value="Probable serine/threonine-protein kinase nek1"/>
    <property type="match status" value="1"/>
</dbReference>
<dbReference type="InterPro" id="IPR011009">
    <property type="entry name" value="Kinase-like_dom_sf"/>
</dbReference>
<dbReference type="InterPro" id="IPR009091">
    <property type="entry name" value="RCC1/BLIP-II"/>
</dbReference>
<feature type="binding site" evidence="16">
    <location>
        <position position="46"/>
    </location>
    <ligand>
        <name>ATP</name>
        <dbReference type="ChEBI" id="CHEBI:30616"/>
    </ligand>
</feature>
<dbReference type="Gene3D" id="2.130.10.30">
    <property type="entry name" value="Regulator of chromosome condensation 1/beta-lactamase-inhibitor protein II"/>
    <property type="match status" value="2"/>
</dbReference>
<keyword evidence="12" id="KW-0418">Kinase</keyword>
<proteinExistence type="inferred from homology"/>
<dbReference type="EC" id="2.7.11.1" evidence="4"/>
<dbReference type="InterPro" id="IPR000719">
    <property type="entry name" value="Prot_kinase_dom"/>
</dbReference>
<dbReference type="PANTHER" id="PTHR44535">
    <property type="entry name" value="PROTEIN CBG16200"/>
    <property type="match status" value="1"/>
</dbReference>
<protein>
    <recommendedName>
        <fullName evidence="4">non-specific serine/threonine protein kinase</fullName>
        <ecNumber evidence="4">2.7.11.1</ecNumber>
    </recommendedName>
</protein>
<feature type="domain" description="Protein kinase" evidence="19">
    <location>
        <begin position="17"/>
        <end position="271"/>
    </location>
</feature>
<feature type="coiled-coil region" evidence="17">
    <location>
        <begin position="868"/>
        <end position="902"/>
    </location>
</feature>
<feature type="repeat" description="RCC1" evidence="15">
    <location>
        <begin position="514"/>
        <end position="580"/>
    </location>
</feature>
<dbReference type="AlphaFoldDB" id="A0AAU9XAF9"/>
<dbReference type="EMBL" id="CALNXJ010000034">
    <property type="protein sequence ID" value="CAH3140650.1"/>
    <property type="molecule type" value="Genomic_DNA"/>
</dbReference>
<evidence type="ECO:0000256" key="6">
    <source>
        <dbReference type="ARBA" id="ARBA00022527"/>
    </source>
</evidence>
<dbReference type="InterPro" id="IPR017441">
    <property type="entry name" value="Protein_kinase_ATP_BS"/>
</dbReference>
<feature type="region of interest" description="Disordered" evidence="18">
    <location>
        <begin position="792"/>
        <end position="823"/>
    </location>
</feature>
<feature type="repeat" description="RCC1" evidence="15">
    <location>
        <begin position="634"/>
        <end position="693"/>
    </location>
</feature>
<name>A0AAU9XAF9_9CNID</name>
<feature type="repeat" description="RCC1" evidence="15">
    <location>
        <begin position="408"/>
        <end position="461"/>
    </location>
</feature>
<dbReference type="SMART" id="SM00220">
    <property type="entry name" value="S_TKc"/>
    <property type="match status" value="1"/>
</dbReference>
<dbReference type="PROSITE" id="PS00107">
    <property type="entry name" value="PROTEIN_KINASE_ATP"/>
    <property type="match status" value="1"/>
</dbReference>
<comment type="subcellular location">
    <subcellularLocation>
        <location evidence="2">Cytoplasm</location>
    </subcellularLocation>
</comment>
<keyword evidence="13 16" id="KW-0067">ATP-binding</keyword>
<evidence type="ECO:0000313" key="20">
    <source>
        <dbReference type="EMBL" id="CAH3140650.1"/>
    </source>
</evidence>
<dbReference type="PROSITE" id="PS50012">
    <property type="entry name" value="RCC1_3"/>
    <property type="match status" value="6"/>
</dbReference>
<dbReference type="PANTHER" id="PTHR44535:SF1">
    <property type="entry name" value="SERINE_THREONINE-PROTEIN KINASE NEK9"/>
    <property type="match status" value="1"/>
</dbReference>
<evidence type="ECO:0000256" key="11">
    <source>
        <dbReference type="ARBA" id="ARBA00022741"/>
    </source>
</evidence>
<feature type="compositionally biased region" description="Basic and acidic residues" evidence="18">
    <location>
        <begin position="746"/>
        <end position="758"/>
    </location>
</feature>
<keyword evidence="21" id="KW-1185">Reference proteome</keyword>
<evidence type="ECO:0000256" key="17">
    <source>
        <dbReference type="SAM" id="Coils"/>
    </source>
</evidence>
<dbReference type="Pfam" id="PF25390">
    <property type="entry name" value="WD40_RLD"/>
    <property type="match status" value="1"/>
</dbReference>
<keyword evidence="9" id="KW-0479">Metal-binding</keyword>
<evidence type="ECO:0000313" key="21">
    <source>
        <dbReference type="Proteomes" id="UP001159428"/>
    </source>
</evidence>
<dbReference type="InterPro" id="IPR051997">
    <property type="entry name" value="STK_NEK"/>
</dbReference>
<dbReference type="PROSITE" id="PS00626">
    <property type="entry name" value="RCC1_2"/>
    <property type="match status" value="1"/>
</dbReference>
<feature type="repeat" description="RCC1" evidence="15">
    <location>
        <begin position="462"/>
        <end position="513"/>
    </location>
</feature>
<evidence type="ECO:0000256" key="3">
    <source>
        <dbReference type="ARBA" id="ARBA00010886"/>
    </source>
</evidence>
<evidence type="ECO:0000256" key="13">
    <source>
        <dbReference type="ARBA" id="ARBA00022840"/>
    </source>
</evidence>
<dbReference type="InterPro" id="IPR000408">
    <property type="entry name" value="Reg_chr_condens"/>
</dbReference>
<evidence type="ECO:0000256" key="9">
    <source>
        <dbReference type="ARBA" id="ARBA00022723"/>
    </source>
</evidence>
<dbReference type="Gene3D" id="3.30.200.20">
    <property type="entry name" value="Phosphorylase Kinase, domain 1"/>
    <property type="match status" value="1"/>
</dbReference>
<keyword evidence="14" id="KW-0460">Magnesium</keyword>
<dbReference type="Pfam" id="PF00069">
    <property type="entry name" value="Pkinase"/>
    <property type="match status" value="1"/>
</dbReference>
<dbReference type="Proteomes" id="UP001159428">
    <property type="component" value="Unassembled WGS sequence"/>
</dbReference>
<organism evidence="20 21">
    <name type="scientific">Pocillopora meandrina</name>
    <dbReference type="NCBI Taxonomy" id="46732"/>
    <lineage>
        <taxon>Eukaryota</taxon>
        <taxon>Metazoa</taxon>
        <taxon>Cnidaria</taxon>
        <taxon>Anthozoa</taxon>
        <taxon>Hexacorallia</taxon>
        <taxon>Scleractinia</taxon>
        <taxon>Astrocoeniina</taxon>
        <taxon>Pocilloporidae</taxon>
        <taxon>Pocillopora</taxon>
    </lineage>
</organism>
<keyword evidence="5" id="KW-0963">Cytoplasm</keyword>
<dbReference type="GO" id="GO:0046872">
    <property type="term" value="F:metal ion binding"/>
    <property type="evidence" value="ECO:0007669"/>
    <property type="project" value="UniProtKB-KW"/>
</dbReference>
<evidence type="ECO:0000256" key="10">
    <source>
        <dbReference type="ARBA" id="ARBA00022737"/>
    </source>
</evidence>
<feature type="compositionally biased region" description="Polar residues" evidence="18">
    <location>
        <begin position="707"/>
        <end position="716"/>
    </location>
</feature>
<comment type="similarity">
    <text evidence="3">Belongs to the protein kinase superfamily. NEK Ser/Thr protein kinase family. NIMA subfamily.</text>
</comment>
<evidence type="ECO:0000256" key="7">
    <source>
        <dbReference type="ARBA" id="ARBA00022553"/>
    </source>
</evidence>
<evidence type="ECO:0000256" key="16">
    <source>
        <dbReference type="PROSITE-ProRule" id="PRU10141"/>
    </source>
</evidence>
<evidence type="ECO:0000256" key="18">
    <source>
        <dbReference type="SAM" id="MobiDB-lite"/>
    </source>
</evidence>
<keyword evidence="8" id="KW-0808">Transferase</keyword>
<keyword evidence="17" id="KW-0175">Coiled coil</keyword>
<evidence type="ECO:0000256" key="1">
    <source>
        <dbReference type="ARBA" id="ARBA00001946"/>
    </source>
</evidence>
<feature type="compositionally biased region" description="Low complexity" evidence="18">
    <location>
        <begin position="792"/>
        <end position="821"/>
    </location>
</feature>
<dbReference type="PRINTS" id="PR00633">
    <property type="entry name" value="RCCNDNSATION"/>
</dbReference>
<evidence type="ECO:0000259" key="19">
    <source>
        <dbReference type="PROSITE" id="PS50011"/>
    </source>
</evidence>
<keyword evidence="7" id="KW-0597">Phosphoprotein</keyword>
<dbReference type="SUPFAM" id="SSF56112">
    <property type="entry name" value="Protein kinase-like (PK-like)"/>
    <property type="match status" value="1"/>
</dbReference>
<dbReference type="GO" id="GO:0005524">
    <property type="term" value="F:ATP binding"/>
    <property type="evidence" value="ECO:0007669"/>
    <property type="project" value="UniProtKB-UniRule"/>
</dbReference>
<accession>A0AAU9XAF9</accession>